<organism evidence="1 2">
    <name type="scientific">Lactobacillus rodentium</name>
    <dbReference type="NCBI Taxonomy" id="947835"/>
    <lineage>
        <taxon>Bacteria</taxon>
        <taxon>Bacillati</taxon>
        <taxon>Bacillota</taxon>
        <taxon>Bacilli</taxon>
        <taxon>Lactobacillales</taxon>
        <taxon>Lactobacillaceae</taxon>
        <taxon>Lactobacillus</taxon>
    </lineage>
</organism>
<accession>A0A2Z6T6W2</accession>
<dbReference type="EMBL" id="BFBY01000003">
    <property type="protein sequence ID" value="GBG04686.1"/>
    <property type="molecule type" value="Genomic_DNA"/>
</dbReference>
<dbReference type="InterPro" id="IPR011990">
    <property type="entry name" value="TPR-like_helical_dom_sf"/>
</dbReference>
<name>A0A2Z6T6W2_9LACO</name>
<dbReference type="AlphaFoldDB" id="A0A2Z6T6W2"/>
<protein>
    <submittedName>
        <fullName evidence="1">Uncharacterized protein</fullName>
    </submittedName>
</protein>
<dbReference type="Gene3D" id="1.25.40.10">
    <property type="entry name" value="Tetratricopeptide repeat domain"/>
    <property type="match status" value="3"/>
</dbReference>
<dbReference type="SUPFAM" id="SSF48452">
    <property type="entry name" value="TPR-like"/>
    <property type="match status" value="1"/>
</dbReference>
<sequence>MDKKIDKLYNAGQKDKAIHLLINKIDQDQKNIENYLQLSTYLIEENSVDQALELLKKAQGLVIEPEKLSYNIAICYYMQGEFEKSLNIINTLPNDDETLYQKALIFMKLGQFQKALAYALTKKKQDDRTYELLGDIWLSLGDLKTARQEFEQIPSAKRNAKVNFLLGLTILDHDRDQAQNYFDRSKELDSAYFTQAQSQYAAIAKMLRGKDEPN</sequence>
<dbReference type="RefSeq" id="WP_117118029.1">
    <property type="nucleotide sequence ID" value="NZ_BFBY01000003.1"/>
</dbReference>
<evidence type="ECO:0000313" key="2">
    <source>
        <dbReference type="Proteomes" id="UP000257317"/>
    </source>
</evidence>
<gene>
    <name evidence="1" type="ORF">LrDSM24759_06000</name>
</gene>
<dbReference type="OrthoDB" id="2305564at2"/>
<comment type="caution">
    <text evidence="1">The sequence shown here is derived from an EMBL/GenBank/DDBJ whole genome shotgun (WGS) entry which is preliminary data.</text>
</comment>
<proteinExistence type="predicted"/>
<keyword evidence="2" id="KW-1185">Reference proteome</keyword>
<dbReference type="Proteomes" id="UP000257317">
    <property type="component" value="Unassembled WGS sequence"/>
</dbReference>
<dbReference type="Pfam" id="PF14559">
    <property type="entry name" value="TPR_19"/>
    <property type="match status" value="1"/>
</dbReference>
<reference evidence="2" key="1">
    <citation type="submission" date="2018-03" db="EMBL/GenBank/DDBJ databases">
        <title>New taxa in the Lactobacillus gasseri group.</title>
        <authorList>
            <person name="Tanizawa Y."/>
            <person name="Tohno M."/>
            <person name="Endo A."/>
            <person name="Arita M."/>
        </authorList>
    </citation>
    <scope>NUCLEOTIDE SEQUENCE [LARGE SCALE GENOMIC DNA]</scope>
    <source>
        <strain evidence="2">DSM 24759</strain>
    </source>
</reference>
<evidence type="ECO:0000313" key="1">
    <source>
        <dbReference type="EMBL" id="GBG04686.1"/>
    </source>
</evidence>